<comment type="similarity">
    <text evidence="4">Belongs to the SIMIBI class G3E GTPase family. ZNG1 subfamily.</text>
</comment>
<proteinExistence type="inferred from homology"/>
<dbReference type="AlphaFoldDB" id="A0A150GJP5"/>
<dbReference type="InterPro" id="IPR003495">
    <property type="entry name" value="CobW/HypB/UreG_nucleotide-bd"/>
</dbReference>
<sequence length="579" mass="65324">MAEGSGPRRTPVTMLSGFLGAGKTTLLRYVLENTTEKIACIVNDVAAINIDAKLVRNDKNRGSSNTTADLTDTIELANGCACCNIQDELFGSFEQVLALADKRGEPYSRIVLENSGVAEPQNIRDKFNEAEAAGHPLLERIELDTMITIVDCGSFLKDWATRACLAQRPDLGEGGGLRPVVDLLVEQIECADFVVLNKTDMLDADKRAEMSAIMQSLNPLATIVPCTHGQVPIDRVFGREVRSVVARLNIEGQHRGAVAAARSQQAAHEHHAHEHDHKHEHTHEDHKHHDDCKACKHEHDHEHHHHDHKHDHKHEHSHADHEHHDDCKACTEADSHGHKHEHSHADHEHHDDCKACTEGDGHKHDHEHHHHHHHKHDHERGETRAASRFGIRNFVYSRRRPFHPQRLKEMVLKWLPVAVNQAIDGEAPEQGDSPIKTVMRSKGFMWLSSSHATAYYWSHAGQHFEIRDEGDWWAAVPSEDWPADPAQKDIILNDFDEATTSGDRRQEIVFIGVNMDEAKISAQLDGALLTDEEMTKYTERWAATPDPPHPEVEARRAAKRLKEAHTHEHAHEHGHAHTH</sequence>
<comment type="catalytic activity">
    <reaction evidence="5">
        <text>GTP + H2O = GDP + phosphate + H(+)</text>
        <dbReference type="Rhea" id="RHEA:19669"/>
        <dbReference type="ChEBI" id="CHEBI:15377"/>
        <dbReference type="ChEBI" id="CHEBI:15378"/>
        <dbReference type="ChEBI" id="CHEBI:37565"/>
        <dbReference type="ChEBI" id="CHEBI:43474"/>
        <dbReference type="ChEBI" id="CHEBI:58189"/>
    </reaction>
    <physiologicalReaction direction="left-to-right" evidence="5">
        <dbReference type="Rhea" id="RHEA:19670"/>
    </physiologicalReaction>
</comment>
<feature type="compositionally biased region" description="Basic and acidic residues" evidence="6">
    <location>
        <begin position="343"/>
        <end position="364"/>
    </location>
</feature>
<feature type="compositionally biased region" description="Basic residues" evidence="6">
    <location>
        <begin position="365"/>
        <end position="377"/>
    </location>
</feature>
<feature type="region of interest" description="Disordered" evidence="6">
    <location>
        <begin position="255"/>
        <end position="297"/>
    </location>
</feature>
<dbReference type="Gene3D" id="3.40.50.300">
    <property type="entry name" value="P-loop containing nucleotide triphosphate hydrolases"/>
    <property type="match status" value="1"/>
</dbReference>
<dbReference type="STRING" id="33097.A0A150GJP5"/>
<dbReference type="Gene3D" id="3.30.1220.10">
    <property type="entry name" value="CobW-like, C-terminal domain"/>
    <property type="match status" value="1"/>
</dbReference>
<organism evidence="8 9">
    <name type="scientific">Gonium pectorale</name>
    <name type="common">Green alga</name>
    <dbReference type="NCBI Taxonomy" id="33097"/>
    <lineage>
        <taxon>Eukaryota</taxon>
        <taxon>Viridiplantae</taxon>
        <taxon>Chlorophyta</taxon>
        <taxon>core chlorophytes</taxon>
        <taxon>Chlorophyceae</taxon>
        <taxon>CS clade</taxon>
        <taxon>Chlamydomonadales</taxon>
        <taxon>Volvocaceae</taxon>
        <taxon>Gonium</taxon>
    </lineage>
</organism>
<evidence type="ECO:0000256" key="5">
    <source>
        <dbReference type="ARBA" id="ARBA00049117"/>
    </source>
</evidence>
<dbReference type="InterPro" id="IPR036627">
    <property type="entry name" value="CobW-likC_sf"/>
</dbReference>
<protein>
    <recommendedName>
        <fullName evidence="7">CobW C-terminal domain-containing protein</fullName>
    </recommendedName>
</protein>
<dbReference type="PANTHER" id="PTHR43603">
    <property type="entry name" value="COBW DOMAIN-CONTAINING PROTEIN DDB_G0274527"/>
    <property type="match status" value="1"/>
</dbReference>
<reference evidence="9" key="1">
    <citation type="journal article" date="2016" name="Nat. Commun.">
        <title>The Gonium pectorale genome demonstrates co-option of cell cycle regulation during the evolution of multicellularity.</title>
        <authorList>
            <person name="Hanschen E.R."/>
            <person name="Marriage T.N."/>
            <person name="Ferris P.J."/>
            <person name="Hamaji T."/>
            <person name="Toyoda A."/>
            <person name="Fujiyama A."/>
            <person name="Neme R."/>
            <person name="Noguchi H."/>
            <person name="Minakuchi Y."/>
            <person name="Suzuki M."/>
            <person name="Kawai-Toyooka H."/>
            <person name="Smith D.R."/>
            <person name="Sparks H."/>
            <person name="Anderson J."/>
            <person name="Bakaric R."/>
            <person name="Luria V."/>
            <person name="Karger A."/>
            <person name="Kirschner M.W."/>
            <person name="Durand P.M."/>
            <person name="Michod R.E."/>
            <person name="Nozaki H."/>
            <person name="Olson B.J."/>
        </authorList>
    </citation>
    <scope>NUCLEOTIDE SEQUENCE [LARGE SCALE GENOMIC DNA]</scope>
    <source>
        <strain evidence="9">NIES-2863</strain>
    </source>
</reference>
<dbReference type="Pfam" id="PF07683">
    <property type="entry name" value="CobW_C"/>
    <property type="match status" value="1"/>
</dbReference>
<keyword evidence="9" id="KW-1185">Reference proteome</keyword>
<feature type="domain" description="CobW C-terminal" evidence="7">
    <location>
        <begin position="391"/>
        <end position="528"/>
    </location>
</feature>
<dbReference type="SMART" id="SM00833">
    <property type="entry name" value="CobW_C"/>
    <property type="match status" value="1"/>
</dbReference>
<dbReference type="GO" id="GO:0016787">
    <property type="term" value="F:hydrolase activity"/>
    <property type="evidence" value="ECO:0007669"/>
    <property type="project" value="UniProtKB-KW"/>
</dbReference>
<feature type="compositionally biased region" description="Basic and acidic residues" evidence="6">
    <location>
        <begin position="267"/>
        <end position="297"/>
    </location>
</feature>
<dbReference type="InterPro" id="IPR011629">
    <property type="entry name" value="CobW-like_C"/>
</dbReference>
<gene>
    <name evidence="8" type="ORF">GPECTOR_20g557</name>
</gene>
<dbReference type="Proteomes" id="UP000075714">
    <property type="component" value="Unassembled WGS sequence"/>
</dbReference>
<dbReference type="SUPFAM" id="SSF52540">
    <property type="entry name" value="P-loop containing nucleoside triphosphate hydrolases"/>
    <property type="match status" value="1"/>
</dbReference>
<dbReference type="GO" id="GO:0000166">
    <property type="term" value="F:nucleotide binding"/>
    <property type="evidence" value="ECO:0007669"/>
    <property type="project" value="UniProtKB-KW"/>
</dbReference>
<feature type="region of interest" description="Disordered" evidence="6">
    <location>
        <begin position="559"/>
        <end position="579"/>
    </location>
</feature>
<evidence type="ECO:0000313" key="9">
    <source>
        <dbReference type="Proteomes" id="UP000075714"/>
    </source>
</evidence>
<dbReference type="InterPro" id="IPR051927">
    <property type="entry name" value="Zn_Chap_cDPG_Synth"/>
</dbReference>
<keyword evidence="2" id="KW-0378">Hydrolase</keyword>
<evidence type="ECO:0000259" key="7">
    <source>
        <dbReference type="SMART" id="SM00833"/>
    </source>
</evidence>
<accession>A0A150GJP5</accession>
<keyword evidence="1" id="KW-0547">Nucleotide-binding</keyword>
<evidence type="ECO:0000256" key="2">
    <source>
        <dbReference type="ARBA" id="ARBA00022801"/>
    </source>
</evidence>
<dbReference type="OrthoDB" id="272672at2759"/>
<dbReference type="CDD" id="cd03112">
    <property type="entry name" value="CobW-like"/>
    <property type="match status" value="1"/>
</dbReference>
<evidence type="ECO:0000256" key="6">
    <source>
        <dbReference type="SAM" id="MobiDB-lite"/>
    </source>
</evidence>
<feature type="region of interest" description="Disordered" evidence="6">
    <location>
        <begin position="332"/>
        <end position="384"/>
    </location>
</feature>
<dbReference type="PANTHER" id="PTHR43603:SF1">
    <property type="entry name" value="ZINC-REGULATED GTPASE METALLOPROTEIN ACTIVATOR 1"/>
    <property type="match status" value="1"/>
</dbReference>
<comment type="caution">
    <text evidence="8">The sequence shown here is derived from an EMBL/GenBank/DDBJ whole genome shotgun (WGS) entry which is preliminary data.</text>
</comment>
<keyword evidence="3" id="KW-0143">Chaperone</keyword>
<dbReference type="Pfam" id="PF02492">
    <property type="entry name" value="cobW"/>
    <property type="match status" value="1"/>
</dbReference>
<dbReference type="EMBL" id="LSYV01000021">
    <property type="protein sequence ID" value="KXZ49700.1"/>
    <property type="molecule type" value="Genomic_DNA"/>
</dbReference>
<dbReference type="InterPro" id="IPR027417">
    <property type="entry name" value="P-loop_NTPase"/>
</dbReference>
<evidence type="ECO:0000313" key="8">
    <source>
        <dbReference type="EMBL" id="KXZ49700.1"/>
    </source>
</evidence>
<evidence type="ECO:0000256" key="3">
    <source>
        <dbReference type="ARBA" id="ARBA00023186"/>
    </source>
</evidence>
<evidence type="ECO:0000256" key="1">
    <source>
        <dbReference type="ARBA" id="ARBA00022741"/>
    </source>
</evidence>
<name>A0A150GJP5_GONPE</name>
<evidence type="ECO:0000256" key="4">
    <source>
        <dbReference type="ARBA" id="ARBA00034320"/>
    </source>
</evidence>
<dbReference type="SUPFAM" id="SSF90002">
    <property type="entry name" value="Hypothetical protein YjiA, C-terminal domain"/>
    <property type="match status" value="1"/>
</dbReference>